<feature type="transmembrane region" description="Helical" evidence="6">
    <location>
        <begin position="258"/>
        <end position="283"/>
    </location>
</feature>
<evidence type="ECO:0000256" key="1">
    <source>
        <dbReference type="ARBA" id="ARBA00004429"/>
    </source>
</evidence>
<feature type="transmembrane region" description="Helical" evidence="6">
    <location>
        <begin position="56"/>
        <end position="77"/>
    </location>
</feature>
<name>A0ABX5LY90_9GAMM</name>
<feature type="transmembrane region" description="Helical" evidence="6">
    <location>
        <begin position="97"/>
        <end position="117"/>
    </location>
</feature>
<evidence type="ECO:0000313" key="7">
    <source>
        <dbReference type="EMBL" id="PXF31276.1"/>
    </source>
</evidence>
<dbReference type="EMBL" id="LAPT01000046">
    <property type="protein sequence ID" value="PXF31276.1"/>
    <property type="molecule type" value="Genomic_DNA"/>
</dbReference>
<dbReference type="PANTHER" id="PTHR30482:SF17">
    <property type="entry name" value="ABC TRANSPORTER ATP-BINDING PROTEIN"/>
    <property type="match status" value="1"/>
</dbReference>
<reference evidence="7 8" key="1">
    <citation type="submission" date="2015-03" db="EMBL/GenBank/DDBJ databases">
        <authorList>
            <person name="Krishnan R."/>
            <person name="Midha S."/>
            <person name="Patil P.B."/>
            <person name="Rameshkumar N."/>
        </authorList>
    </citation>
    <scope>NUCLEOTIDE SEQUENCE [LARGE SCALE GENOMIC DNA]</scope>
    <source>
        <strain evidence="7 8">L1E11</strain>
    </source>
</reference>
<organism evidence="7 8">
    <name type="scientific">Pokkaliibacter plantistimulans</name>
    <dbReference type="NCBI Taxonomy" id="1635171"/>
    <lineage>
        <taxon>Bacteria</taxon>
        <taxon>Pseudomonadati</taxon>
        <taxon>Pseudomonadota</taxon>
        <taxon>Gammaproteobacteria</taxon>
        <taxon>Oceanospirillales</taxon>
        <taxon>Balneatrichaceae</taxon>
        <taxon>Pokkaliibacter</taxon>
    </lineage>
</organism>
<proteinExistence type="predicted"/>
<keyword evidence="5 6" id="KW-0472">Membrane</keyword>
<comment type="subcellular location">
    <subcellularLocation>
        <location evidence="1">Cell inner membrane</location>
        <topology evidence="1">Multi-pass membrane protein</topology>
    </subcellularLocation>
</comment>
<dbReference type="CDD" id="cd06581">
    <property type="entry name" value="TM_PBP1_LivM_like"/>
    <property type="match status" value="1"/>
</dbReference>
<accession>A0ABX5LY90</accession>
<protein>
    <submittedName>
        <fullName evidence="7">ABC transporter permease</fullName>
    </submittedName>
</protein>
<feature type="transmembrane region" description="Helical" evidence="6">
    <location>
        <begin position="172"/>
        <end position="196"/>
    </location>
</feature>
<keyword evidence="2" id="KW-1003">Cell membrane</keyword>
<evidence type="ECO:0000256" key="6">
    <source>
        <dbReference type="SAM" id="Phobius"/>
    </source>
</evidence>
<keyword evidence="4 6" id="KW-1133">Transmembrane helix</keyword>
<dbReference type="InterPro" id="IPR043428">
    <property type="entry name" value="LivM-like"/>
</dbReference>
<feature type="transmembrane region" description="Helical" evidence="6">
    <location>
        <begin position="124"/>
        <end position="144"/>
    </location>
</feature>
<feature type="transmembrane region" description="Helical" evidence="6">
    <location>
        <begin position="31"/>
        <end position="49"/>
    </location>
</feature>
<dbReference type="InterPro" id="IPR001851">
    <property type="entry name" value="ABC_transp_permease"/>
</dbReference>
<feature type="transmembrane region" description="Helical" evidence="6">
    <location>
        <begin position="217"/>
        <end position="238"/>
    </location>
</feature>
<evidence type="ECO:0000313" key="8">
    <source>
        <dbReference type="Proteomes" id="UP000248090"/>
    </source>
</evidence>
<feature type="transmembrane region" description="Helical" evidence="6">
    <location>
        <begin position="295"/>
        <end position="317"/>
    </location>
</feature>
<dbReference type="PANTHER" id="PTHR30482">
    <property type="entry name" value="HIGH-AFFINITY BRANCHED-CHAIN AMINO ACID TRANSPORT SYSTEM PERMEASE"/>
    <property type="match status" value="1"/>
</dbReference>
<evidence type="ECO:0000256" key="4">
    <source>
        <dbReference type="ARBA" id="ARBA00022989"/>
    </source>
</evidence>
<comment type="caution">
    <text evidence="7">The sequence shown here is derived from an EMBL/GenBank/DDBJ whole genome shotgun (WGS) entry which is preliminary data.</text>
</comment>
<dbReference type="Pfam" id="PF02653">
    <property type="entry name" value="BPD_transp_2"/>
    <property type="match status" value="1"/>
</dbReference>
<evidence type="ECO:0000256" key="2">
    <source>
        <dbReference type="ARBA" id="ARBA00022475"/>
    </source>
</evidence>
<dbReference type="Proteomes" id="UP000248090">
    <property type="component" value="Unassembled WGS sequence"/>
</dbReference>
<keyword evidence="8" id="KW-1185">Reference proteome</keyword>
<gene>
    <name evidence="7" type="ORF">WH50_10755</name>
</gene>
<sequence length="323" mass="35365">MSRWLTLLTFAVLLALPVLLAVLDNSFLLTLVSRCMIYGIAAISLNLILGYGGMLSLGHAAFFGIGAYVVGITAQNFMYGTALMEWPFELAASNDAIVVWPVAILLSALAALLIGAISLRTSGVYFLMLTLAFAQMIYFIFVSLDQYGGDDGMNLMSRNTLLGLDLDNDLTFYYVCFGCLLLIYLLVQRLIAARFGMVLRGCKQNEQRMQAMGFPTYRYRLMAFALAGAGAGLAGALIGNQMEYVSPNLLHWKMSGELMVMVLLGGLGTLLGPLWGAFAFLLVEDVLSGITEHWMLFFGPFLILVVLFAKGGIYGYLIRKEQP</sequence>
<evidence type="ECO:0000256" key="5">
    <source>
        <dbReference type="ARBA" id="ARBA00023136"/>
    </source>
</evidence>
<evidence type="ECO:0000256" key="3">
    <source>
        <dbReference type="ARBA" id="ARBA00022692"/>
    </source>
</evidence>
<keyword evidence="3 6" id="KW-0812">Transmembrane</keyword>